<dbReference type="GO" id="GO:0005829">
    <property type="term" value="C:cytosol"/>
    <property type="evidence" value="ECO:0007669"/>
    <property type="project" value="TreeGrafter"/>
</dbReference>
<dbReference type="GO" id="GO:0006749">
    <property type="term" value="P:glutathione metabolic process"/>
    <property type="evidence" value="ECO:0007669"/>
    <property type="project" value="TreeGrafter"/>
</dbReference>
<gene>
    <name evidence="3" type="ORF">DFR51_0942</name>
    <name evidence="2" type="ORF">SmB9_20100</name>
</gene>
<evidence type="ECO:0000259" key="1">
    <source>
        <dbReference type="Pfam" id="PF02538"/>
    </source>
</evidence>
<dbReference type="AlphaFoldDB" id="A0AAD1D6N8"/>
<dbReference type="InterPro" id="IPR045079">
    <property type="entry name" value="Oxoprolinase-like"/>
</dbReference>
<dbReference type="Proteomes" id="UP000276029">
    <property type="component" value="Unassembled WGS sequence"/>
</dbReference>
<evidence type="ECO:0000313" key="3">
    <source>
        <dbReference type="EMBL" id="RKS91379.1"/>
    </source>
</evidence>
<evidence type="ECO:0000313" key="5">
    <source>
        <dbReference type="Proteomes" id="UP000276029"/>
    </source>
</evidence>
<protein>
    <submittedName>
        <fullName evidence="2">5-oxoprolinase</fullName>
    </submittedName>
    <submittedName>
        <fullName evidence="3">N-methylhydantoinase B</fullName>
    </submittedName>
</protein>
<name>A0AAD1D6N8_SPHMI</name>
<evidence type="ECO:0000313" key="2">
    <source>
        <dbReference type="EMBL" id="BBE34352.1"/>
    </source>
</evidence>
<dbReference type="Proteomes" id="UP000275727">
    <property type="component" value="Chromosome"/>
</dbReference>
<dbReference type="EMBL" id="RBWX01000007">
    <property type="protein sequence ID" value="RKS91379.1"/>
    <property type="molecule type" value="Genomic_DNA"/>
</dbReference>
<dbReference type="Pfam" id="PF02538">
    <property type="entry name" value="Hydantoinase_B"/>
    <property type="match status" value="1"/>
</dbReference>
<dbReference type="GO" id="GO:0017168">
    <property type="term" value="F:5-oxoprolinase (ATP-hydrolyzing) activity"/>
    <property type="evidence" value="ECO:0007669"/>
    <property type="project" value="TreeGrafter"/>
</dbReference>
<keyword evidence="5" id="KW-1185">Reference proteome</keyword>
<feature type="domain" description="Hydantoinase B/oxoprolinase" evidence="1">
    <location>
        <begin position="4"/>
        <end position="526"/>
    </location>
</feature>
<dbReference type="PANTHER" id="PTHR11365:SF23">
    <property type="entry name" value="HYPOTHETICAL 5-OXOPROLINASE (EUROFUNG)-RELATED"/>
    <property type="match status" value="1"/>
</dbReference>
<reference evidence="2 4" key="1">
    <citation type="submission" date="2018-06" db="EMBL/GenBank/DDBJ databases">
        <title>Complete Genome Sequence of the Microcystin-Degrading Bacterium Sphingosinicella microcystinivorans Strain B-9.</title>
        <authorList>
            <person name="Jin H."/>
            <person name="Nishizawa T."/>
            <person name="Guo Y."/>
            <person name="Nishizawa A."/>
            <person name="Park H."/>
            <person name="Kato H."/>
            <person name="Tsuji K."/>
            <person name="Harada K."/>
        </authorList>
    </citation>
    <scope>NUCLEOTIDE SEQUENCE [LARGE SCALE GENOMIC DNA]</scope>
    <source>
        <strain evidence="2 4">B9</strain>
    </source>
</reference>
<proteinExistence type="predicted"/>
<dbReference type="RefSeq" id="WP_121047837.1">
    <property type="nucleotide sequence ID" value="NZ_AP018711.1"/>
</dbReference>
<evidence type="ECO:0000313" key="4">
    <source>
        <dbReference type="Proteomes" id="UP000275727"/>
    </source>
</evidence>
<dbReference type="KEGG" id="smic:SmB9_20100"/>
<organism evidence="2 4">
    <name type="scientific">Sphingosinicella microcystinivorans</name>
    <dbReference type="NCBI Taxonomy" id="335406"/>
    <lineage>
        <taxon>Bacteria</taxon>
        <taxon>Pseudomonadati</taxon>
        <taxon>Pseudomonadota</taxon>
        <taxon>Alphaproteobacteria</taxon>
        <taxon>Sphingomonadales</taxon>
        <taxon>Sphingosinicellaceae</taxon>
        <taxon>Sphingosinicella</taxon>
    </lineage>
</organism>
<dbReference type="PANTHER" id="PTHR11365">
    <property type="entry name" value="5-OXOPROLINASE RELATED"/>
    <property type="match status" value="1"/>
</dbReference>
<accession>A0AAD1D6N8</accession>
<sequence>MKTDPYTLEIIKNALVAIGDEMFLTMARTSMSPIIYEALDFSVGITDAKGELIAQGQGTTVLLAMIDSFVRDILEKFGDAGIREGDVYIGNDPYRGGGTHLSDFGIATPIFHDGTLVAFAVNKAHWLDVGGAVPGSFSTNATEIFQEGIQMPICKIIDAGTLRQDILDIIIANIRVPQESVGDMWAGVAANGVAERRVRELFDKYGHDAVLAAKDELLDYGEAMVKHELAGLPKGEFFAEDLIDDDGRSDTPLKVMVKVTITDDKFIADFSGSAPQTLGPINNSRTGLTSAVRLIFKAITNPQVPANSGSFRPIEIICPDKTVFTAERPAPVSTYWETLMYGVDLIWRALAPHVPDRLGAGHMLSVCSVVFAGTHADSGKNTILVQPLVGGWGGGTGKDGESGQFAAADGETYNVPIEITEARYGVHVDQYAFHNEDGGHGEFRGGKGVVLDYRMRTDDFTVTGSFGRFKYPAWGMAGGHDGSPNHLDIIRADGTREVHGKVTGAKLAKGDVVRMVTATGGGWGDPKARPKAAIAEDLRNGFLTEEQAERYYGGLPG</sequence>
<dbReference type="InterPro" id="IPR003692">
    <property type="entry name" value="Hydantoinase_B"/>
</dbReference>
<dbReference type="EMBL" id="AP018711">
    <property type="protein sequence ID" value="BBE34352.1"/>
    <property type="molecule type" value="Genomic_DNA"/>
</dbReference>
<reference evidence="3 5" key="2">
    <citation type="submission" date="2018-10" db="EMBL/GenBank/DDBJ databases">
        <title>Genomic Encyclopedia of Type Strains, Phase IV (KMG-IV): sequencing the most valuable type-strain genomes for metagenomic binning, comparative biology and taxonomic classification.</title>
        <authorList>
            <person name="Goeker M."/>
        </authorList>
    </citation>
    <scope>NUCLEOTIDE SEQUENCE [LARGE SCALE GENOMIC DNA]</scope>
    <source>
        <strain evidence="3 5">DSM 19791</strain>
    </source>
</reference>